<keyword evidence="1" id="KW-0472">Membrane</keyword>
<organism evidence="2">
    <name type="scientific">Octactis speculum</name>
    <dbReference type="NCBI Taxonomy" id="3111310"/>
    <lineage>
        <taxon>Eukaryota</taxon>
        <taxon>Sar</taxon>
        <taxon>Stramenopiles</taxon>
        <taxon>Ochrophyta</taxon>
        <taxon>Dictyochophyceae</taxon>
        <taxon>Dictyochales</taxon>
        <taxon>Dictyochaceae</taxon>
        <taxon>Octactis</taxon>
    </lineage>
</organism>
<evidence type="ECO:0008006" key="3">
    <source>
        <dbReference type="Google" id="ProtNLM"/>
    </source>
</evidence>
<keyword evidence="1" id="KW-0812">Transmembrane</keyword>
<evidence type="ECO:0000256" key="1">
    <source>
        <dbReference type="SAM" id="Phobius"/>
    </source>
</evidence>
<accession>A0A7S2HNC6</accession>
<evidence type="ECO:0000313" key="2">
    <source>
        <dbReference type="EMBL" id="CAD9495908.1"/>
    </source>
</evidence>
<name>A0A7S2HNC6_9STRA</name>
<gene>
    <name evidence="2" type="ORF">DSPE1174_LOCUS32842</name>
</gene>
<dbReference type="AlphaFoldDB" id="A0A7S2HNC6"/>
<feature type="transmembrane region" description="Helical" evidence="1">
    <location>
        <begin position="7"/>
        <end position="29"/>
    </location>
</feature>
<dbReference type="GO" id="GO:0046872">
    <property type="term" value="F:metal ion binding"/>
    <property type="evidence" value="ECO:0007669"/>
    <property type="project" value="InterPro"/>
</dbReference>
<reference evidence="2" key="1">
    <citation type="submission" date="2021-01" db="EMBL/GenBank/DDBJ databases">
        <authorList>
            <person name="Corre E."/>
            <person name="Pelletier E."/>
            <person name="Niang G."/>
            <person name="Scheremetjew M."/>
            <person name="Finn R."/>
            <person name="Kale V."/>
            <person name="Holt S."/>
            <person name="Cochrane G."/>
            <person name="Meng A."/>
            <person name="Brown T."/>
            <person name="Cohen L."/>
        </authorList>
    </citation>
    <scope>NUCLEOTIDE SEQUENCE</scope>
    <source>
        <strain evidence="2">CCMP1381</strain>
    </source>
</reference>
<proteinExistence type="predicted"/>
<dbReference type="InterPro" id="IPR006121">
    <property type="entry name" value="HMA_dom"/>
</dbReference>
<keyword evidence="1" id="KW-1133">Transmembrane helix</keyword>
<dbReference type="Gene3D" id="3.30.70.100">
    <property type="match status" value="1"/>
</dbReference>
<dbReference type="EMBL" id="HBGS01063056">
    <property type="protein sequence ID" value="CAD9495908.1"/>
    <property type="molecule type" value="Transcribed_RNA"/>
</dbReference>
<dbReference type="CDD" id="cd00371">
    <property type="entry name" value="HMA"/>
    <property type="match status" value="1"/>
</dbReference>
<protein>
    <recommendedName>
        <fullName evidence="3">HMA domain-containing protein</fullName>
    </recommendedName>
</protein>
<sequence>MYGSNEWFLLLGFAALDIFRPYFVALTFAQFYVRGVRKRSYIITAVALAVLPEVIRVSNRIGLNWRNLRSSTHSAGTQAVVQASVRGVACEACASGLRGALTELDSVESVKVFWRSKEVAEVTMRVNQRNTGLVSQELDRICAVRGYSWTTTDSTG</sequence>